<dbReference type="PANTHER" id="PTHR23271:SF1">
    <property type="entry name" value="U3 SMALL NUCLEOLAR RNA-ASSOCIATED PROTEIN 6 HOMOLOG"/>
    <property type="match status" value="1"/>
</dbReference>
<dbReference type="GeneID" id="8297052"/>
<dbReference type="GO" id="GO:0000480">
    <property type="term" value="P:endonucleolytic cleavage in 5'-ETS of tricistronic rRNA transcript (SSU-rRNA, 5.8S rRNA, LSU-rRNA)"/>
    <property type="evidence" value="ECO:0007669"/>
    <property type="project" value="EnsemblFungi"/>
</dbReference>
<dbReference type="RefSeq" id="XP_002549777.1">
    <property type="nucleotide sequence ID" value="XM_002549731.1"/>
</dbReference>
<dbReference type="EMBL" id="GG692399">
    <property type="protein sequence ID" value="EER32403.1"/>
    <property type="molecule type" value="Genomic_DNA"/>
</dbReference>
<evidence type="ECO:0000313" key="9">
    <source>
        <dbReference type="Proteomes" id="UP000002037"/>
    </source>
</evidence>
<accession>C5MCX3</accession>
<evidence type="ECO:0000259" key="7">
    <source>
        <dbReference type="Pfam" id="PF08640"/>
    </source>
</evidence>
<dbReference type="GO" id="GO:0034511">
    <property type="term" value="F:U3 snoRNA binding"/>
    <property type="evidence" value="ECO:0007669"/>
    <property type="project" value="EnsemblFungi"/>
</dbReference>
<feature type="region of interest" description="Disordered" evidence="6">
    <location>
        <begin position="214"/>
        <end position="249"/>
    </location>
</feature>
<dbReference type="HOGENOM" id="CLU_026025_3_0_1"/>
<dbReference type="InterPro" id="IPR055347">
    <property type="entry name" value="UTP6_N"/>
</dbReference>
<dbReference type="InterPro" id="IPR003107">
    <property type="entry name" value="HAT"/>
</dbReference>
<evidence type="ECO:0000313" key="8">
    <source>
        <dbReference type="EMBL" id="EER32403.1"/>
    </source>
</evidence>
<dbReference type="GO" id="GO:0034388">
    <property type="term" value="C:Pwp2p-containing subcomplex of 90S preribosome"/>
    <property type="evidence" value="ECO:0007669"/>
    <property type="project" value="EnsemblFungi"/>
</dbReference>
<name>C5MCX3_CANTT</name>
<dbReference type="Gene3D" id="1.25.40.10">
    <property type="entry name" value="Tetratricopeptide repeat domain"/>
    <property type="match status" value="1"/>
</dbReference>
<evidence type="ECO:0000256" key="1">
    <source>
        <dbReference type="ARBA" id="ARBA00004604"/>
    </source>
</evidence>
<dbReference type="KEGG" id="ctp:CTRG_04074"/>
<dbReference type="eggNOG" id="KOG2396">
    <property type="taxonomic scope" value="Eukaryota"/>
</dbReference>
<dbReference type="InterPro" id="IPR011990">
    <property type="entry name" value="TPR-like_helical_dom_sf"/>
</dbReference>
<dbReference type="STRING" id="294747.C5MCX3"/>
<evidence type="ECO:0000256" key="2">
    <source>
        <dbReference type="ARBA" id="ARBA00010734"/>
    </source>
</evidence>
<dbReference type="PANTHER" id="PTHR23271">
    <property type="entry name" value="HEPATOCELLULAR CARCINOMA-ASSOCIATED ANTIGEN 66"/>
    <property type="match status" value="1"/>
</dbReference>
<evidence type="ECO:0000256" key="4">
    <source>
        <dbReference type="ARBA" id="ARBA00022737"/>
    </source>
</evidence>
<dbReference type="VEuPathDB" id="FungiDB:CTRG_04074"/>
<organism evidence="8 9">
    <name type="scientific">Candida tropicalis (strain ATCC MYA-3404 / T1)</name>
    <name type="common">Yeast</name>
    <dbReference type="NCBI Taxonomy" id="294747"/>
    <lineage>
        <taxon>Eukaryota</taxon>
        <taxon>Fungi</taxon>
        <taxon>Dikarya</taxon>
        <taxon>Ascomycota</taxon>
        <taxon>Saccharomycotina</taxon>
        <taxon>Pichiomycetes</taxon>
        <taxon>Debaryomycetaceae</taxon>
        <taxon>Candida/Lodderomyces clade</taxon>
        <taxon>Candida</taxon>
    </lineage>
</organism>
<feature type="compositionally biased region" description="Basic and acidic residues" evidence="6">
    <location>
        <begin position="214"/>
        <end position="234"/>
    </location>
</feature>
<keyword evidence="4" id="KW-0677">Repeat</keyword>
<reference evidence="8 9" key="1">
    <citation type="journal article" date="2009" name="Nature">
        <title>Evolution of pathogenicity and sexual reproduction in eight Candida genomes.</title>
        <authorList>
            <person name="Butler G."/>
            <person name="Rasmussen M.D."/>
            <person name="Lin M.F."/>
            <person name="Santos M.A."/>
            <person name="Sakthikumar S."/>
            <person name="Munro C.A."/>
            <person name="Rheinbay E."/>
            <person name="Grabherr M."/>
            <person name="Forche A."/>
            <person name="Reedy J.L."/>
            <person name="Agrafioti I."/>
            <person name="Arnaud M.B."/>
            <person name="Bates S."/>
            <person name="Brown A.J."/>
            <person name="Brunke S."/>
            <person name="Costanzo M.C."/>
            <person name="Fitzpatrick D.A."/>
            <person name="de Groot P.W."/>
            <person name="Harris D."/>
            <person name="Hoyer L.L."/>
            <person name="Hube B."/>
            <person name="Klis F.M."/>
            <person name="Kodira C."/>
            <person name="Lennard N."/>
            <person name="Logue M.E."/>
            <person name="Martin R."/>
            <person name="Neiman A.M."/>
            <person name="Nikolaou E."/>
            <person name="Quail M.A."/>
            <person name="Quinn J."/>
            <person name="Santos M.C."/>
            <person name="Schmitzberger F.F."/>
            <person name="Sherlock G."/>
            <person name="Shah P."/>
            <person name="Silverstein K.A."/>
            <person name="Skrzypek M.S."/>
            <person name="Soll D."/>
            <person name="Staggs R."/>
            <person name="Stansfield I."/>
            <person name="Stumpf M.P."/>
            <person name="Sudbery P.E."/>
            <person name="Srikantha T."/>
            <person name="Zeng Q."/>
            <person name="Berman J."/>
            <person name="Berriman M."/>
            <person name="Heitman J."/>
            <person name="Gow N.A."/>
            <person name="Lorenz M.C."/>
            <person name="Birren B.W."/>
            <person name="Kellis M."/>
            <person name="Cuomo C.A."/>
        </authorList>
    </citation>
    <scope>NUCLEOTIDE SEQUENCE [LARGE SCALE GENOMIC DNA]</scope>
    <source>
        <strain evidence="9">ATCC MYA-3404 / T1</strain>
    </source>
</reference>
<dbReference type="GO" id="GO:0000447">
    <property type="term" value="P:endonucleolytic cleavage in ITS1 to separate SSU-rRNA from 5.8S rRNA and LSU-rRNA from tricistronic rRNA transcript (SSU-rRNA, 5.8S rRNA, LSU-rRNA)"/>
    <property type="evidence" value="ECO:0007669"/>
    <property type="project" value="EnsemblFungi"/>
</dbReference>
<dbReference type="GO" id="GO:0000472">
    <property type="term" value="P:endonucleolytic cleavage to generate mature 5'-end of SSU-rRNA from (SSU-rRNA, 5.8S rRNA, LSU-rRNA)"/>
    <property type="evidence" value="ECO:0007669"/>
    <property type="project" value="EnsemblFungi"/>
</dbReference>
<gene>
    <name evidence="8" type="ORF">CTRG_04074</name>
</gene>
<evidence type="ECO:0000256" key="3">
    <source>
        <dbReference type="ARBA" id="ARBA00022552"/>
    </source>
</evidence>
<sequence>MAEKVRYYLEQSVPELEDLKSKGLFDKNEITMIMRRRTDFEHRITGRGCKPKDFLRYSEFESNLEKLRKKRYNRLSKVGLIDTKPSISDWAGTRRIMFILDRSTRRYPGETDLWSQYLKFAKQNGAIKVIYKVYSRLLQLQPRNIDAWLSAAKYEFETNGNAKGARVLFQKGLRINPESTELWLNYAQFELTYISKLLARRKVLGLLTEKQQRDAMESEESKRVEALKKDKSNGDDVEGADDEFANDKIELPSTEEIKDELNHLPEADMNMLGNPETNPALKGDVVLTIFDLCIPAILKSLPKHSTVIKPDDKVFEIVGKFLNLIDKFTDLNREYLYLHILNYLQKEYSDDLRTTLIDITLPIRGITAATDGLSSSLQLSVNKFIAYKRKLKDAAQRDTLTNMFVNQLNSQFFNDNNEPPSEKVDTLLKAIIKKCRTI</sequence>
<comment type="subcellular location">
    <subcellularLocation>
        <location evidence="1">Nucleus</location>
        <location evidence="1">Nucleolus</location>
    </subcellularLocation>
</comment>
<dbReference type="Pfam" id="PF23240">
    <property type="entry name" value="HAT_PRP39_N"/>
    <property type="match status" value="1"/>
</dbReference>
<dbReference type="AlphaFoldDB" id="C5MCX3"/>
<feature type="compositionally biased region" description="Acidic residues" evidence="6">
    <location>
        <begin position="235"/>
        <end position="244"/>
    </location>
</feature>
<keyword evidence="3" id="KW-0698">rRNA processing</keyword>
<dbReference type="OrthoDB" id="28112at2759"/>
<dbReference type="GO" id="GO:0032040">
    <property type="term" value="C:small-subunit processome"/>
    <property type="evidence" value="ECO:0007669"/>
    <property type="project" value="EnsemblFungi"/>
</dbReference>
<comment type="similarity">
    <text evidence="2">Belongs to the UTP6 family.</text>
</comment>
<dbReference type="GO" id="GO:0042802">
    <property type="term" value="F:identical protein binding"/>
    <property type="evidence" value="ECO:0007669"/>
    <property type="project" value="EnsemblFungi"/>
</dbReference>
<keyword evidence="9" id="KW-1185">Reference proteome</keyword>
<feature type="domain" description="U3 small nucleolar RNA-associated protein 6 N-terminal" evidence="7">
    <location>
        <begin position="9"/>
        <end position="95"/>
    </location>
</feature>
<dbReference type="InterPro" id="IPR013949">
    <property type="entry name" value="Utp6"/>
</dbReference>
<evidence type="ECO:0000256" key="6">
    <source>
        <dbReference type="SAM" id="MobiDB-lite"/>
    </source>
</evidence>
<dbReference type="SMART" id="SM00386">
    <property type="entry name" value="HAT"/>
    <property type="match status" value="3"/>
</dbReference>
<keyword evidence="5" id="KW-0539">Nucleus</keyword>
<evidence type="ECO:0000256" key="5">
    <source>
        <dbReference type="ARBA" id="ARBA00023242"/>
    </source>
</evidence>
<dbReference type="SUPFAM" id="SSF48452">
    <property type="entry name" value="TPR-like"/>
    <property type="match status" value="1"/>
</dbReference>
<dbReference type="Pfam" id="PF08640">
    <property type="entry name" value="U3_assoc_6"/>
    <property type="match status" value="1"/>
</dbReference>
<protein>
    <recommendedName>
        <fullName evidence="7">U3 small nucleolar RNA-associated protein 6 N-terminal domain-containing protein</fullName>
    </recommendedName>
</protein>
<proteinExistence type="inferred from homology"/>
<dbReference type="Proteomes" id="UP000002037">
    <property type="component" value="Unassembled WGS sequence"/>
</dbReference>